<dbReference type="Gene3D" id="3.40.50.12710">
    <property type="match status" value="1"/>
</dbReference>
<accession>A0ABP0DBM7</accession>
<evidence type="ECO:0000313" key="9">
    <source>
        <dbReference type="EMBL" id="CAK7265625.1"/>
    </source>
</evidence>
<comment type="caution">
    <text evidence="9">The sequence shown here is derived from an EMBL/GenBank/DDBJ whole genome shotgun (WGS) entry which is preliminary data.</text>
</comment>
<feature type="compositionally biased region" description="Polar residues" evidence="8">
    <location>
        <begin position="384"/>
        <end position="398"/>
    </location>
</feature>
<keyword evidence="10" id="KW-1185">Reference proteome</keyword>
<proteinExistence type="inferred from homology"/>
<dbReference type="PANTHER" id="PTHR12049:SF7">
    <property type="entry name" value="PROTEIN ARGININE METHYLTRANSFERASE NDUFAF7, MITOCHONDRIAL"/>
    <property type="match status" value="1"/>
</dbReference>
<evidence type="ECO:0000256" key="4">
    <source>
        <dbReference type="ARBA" id="ARBA00022603"/>
    </source>
</evidence>
<evidence type="ECO:0000256" key="8">
    <source>
        <dbReference type="SAM" id="MobiDB-lite"/>
    </source>
</evidence>
<dbReference type="Proteomes" id="UP001642501">
    <property type="component" value="Unassembled WGS sequence"/>
</dbReference>
<dbReference type="InterPro" id="IPR038375">
    <property type="entry name" value="NDUFAF7_sf"/>
</dbReference>
<gene>
    <name evidence="9" type="ORF">SEPCBS57363_001678</name>
</gene>
<dbReference type="Pfam" id="PF02636">
    <property type="entry name" value="Methyltransf_28"/>
    <property type="match status" value="1"/>
</dbReference>
<evidence type="ECO:0000256" key="7">
    <source>
        <dbReference type="ARBA" id="ARBA00048612"/>
    </source>
</evidence>
<evidence type="ECO:0000256" key="3">
    <source>
        <dbReference type="ARBA" id="ARBA00011935"/>
    </source>
</evidence>
<protein>
    <recommendedName>
        <fullName evidence="3">type II protein arginine methyltransferase</fullName>
        <ecNumber evidence="3">2.1.1.320</ecNumber>
    </recommendedName>
</protein>
<dbReference type="SUPFAM" id="SSF53335">
    <property type="entry name" value="S-adenosyl-L-methionine-dependent methyltransferases"/>
    <property type="match status" value="1"/>
</dbReference>
<keyword evidence="5" id="KW-0808">Transferase</keyword>
<dbReference type="EC" id="2.1.1.320" evidence="3"/>
<evidence type="ECO:0000256" key="2">
    <source>
        <dbReference type="ARBA" id="ARBA00005891"/>
    </source>
</evidence>
<organism evidence="9 10">
    <name type="scientific">Sporothrix epigloea</name>
    <dbReference type="NCBI Taxonomy" id="1892477"/>
    <lineage>
        <taxon>Eukaryota</taxon>
        <taxon>Fungi</taxon>
        <taxon>Dikarya</taxon>
        <taxon>Ascomycota</taxon>
        <taxon>Pezizomycotina</taxon>
        <taxon>Sordariomycetes</taxon>
        <taxon>Sordariomycetidae</taxon>
        <taxon>Ophiostomatales</taxon>
        <taxon>Ophiostomataceae</taxon>
        <taxon>Sporothrix</taxon>
    </lineage>
</organism>
<feature type="region of interest" description="Disordered" evidence="8">
    <location>
        <begin position="343"/>
        <end position="406"/>
    </location>
</feature>
<evidence type="ECO:0000256" key="1">
    <source>
        <dbReference type="ARBA" id="ARBA00004173"/>
    </source>
</evidence>
<dbReference type="InterPro" id="IPR029063">
    <property type="entry name" value="SAM-dependent_MTases_sf"/>
</dbReference>
<name>A0ABP0DBM7_9PEZI</name>
<reference evidence="9 10" key="1">
    <citation type="submission" date="2024-01" db="EMBL/GenBank/DDBJ databases">
        <authorList>
            <person name="Allen C."/>
            <person name="Tagirdzhanova G."/>
        </authorList>
    </citation>
    <scope>NUCLEOTIDE SEQUENCE [LARGE SCALE GENOMIC DNA]</scope>
    <source>
        <strain evidence="9 10">CBS 573.63</strain>
    </source>
</reference>
<dbReference type="EMBL" id="CAWUOM010000018">
    <property type="protein sequence ID" value="CAK7265625.1"/>
    <property type="molecule type" value="Genomic_DNA"/>
</dbReference>
<evidence type="ECO:0000313" key="10">
    <source>
        <dbReference type="Proteomes" id="UP001642501"/>
    </source>
</evidence>
<evidence type="ECO:0000256" key="6">
    <source>
        <dbReference type="ARBA" id="ARBA00023128"/>
    </source>
</evidence>
<dbReference type="PANTHER" id="PTHR12049">
    <property type="entry name" value="PROTEIN ARGININE METHYLTRANSFERASE NDUFAF7, MITOCHONDRIAL"/>
    <property type="match status" value="1"/>
</dbReference>
<comment type="subcellular location">
    <subcellularLocation>
        <location evidence="1">Mitochondrion</location>
    </subcellularLocation>
</comment>
<dbReference type="InterPro" id="IPR003788">
    <property type="entry name" value="NDUFAF7"/>
</dbReference>
<keyword evidence="6" id="KW-0496">Mitochondrion</keyword>
<keyword evidence="4" id="KW-0489">Methyltransferase</keyword>
<comment type="catalytic activity">
    <reaction evidence="7">
        <text>L-arginyl-[protein] + 2 S-adenosyl-L-methionine = N(omega),N(omega)'-dimethyl-L-arginyl-[protein] + 2 S-adenosyl-L-homocysteine + 2 H(+)</text>
        <dbReference type="Rhea" id="RHEA:48108"/>
        <dbReference type="Rhea" id="RHEA-COMP:10532"/>
        <dbReference type="Rhea" id="RHEA-COMP:11992"/>
        <dbReference type="ChEBI" id="CHEBI:15378"/>
        <dbReference type="ChEBI" id="CHEBI:29965"/>
        <dbReference type="ChEBI" id="CHEBI:57856"/>
        <dbReference type="ChEBI" id="CHEBI:59789"/>
        <dbReference type="ChEBI" id="CHEBI:88221"/>
        <dbReference type="EC" id="2.1.1.320"/>
    </reaction>
</comment>
<sequence length="626" mass="67466">MTLLAQGTLLGARKGCGFQPIKLASEETHTVSRASSTDFSRKVGDATGKSLNHGHIFFRKFDTLSPVRRITLISLVGLRNGLVISNGSQRNQQHAVLAPVDRRAGAFQSFRFALRTALDKSVVSSRFFSYTPARREDEAEERKWSTPLAKQLADAISLTGPIPLASFMRMCLTSDIGGYYTGALGEGRDPFGRTGDFVTSPEVSQVFGELVGIWFVAEWMAQGRPSKGVELMEVGPGRGTLMDDILRTIRHFGLAKSIDAVYMVEASAQLRDTQKRLLCGPEAELTESKMGYHGVSKHGGVPIVWTETIQSIPKNPQSMPLIVAHEFFDALPIHTFQSVVVPPSPAPESSPVATVTTSRTRKPSGSSSSSLQWREMVVTPTPPGSTHESLGTPLSQRPQLPGGSGHVSPVPDFQLTISPGPTRHSQYLPDMFPRYRRLLKDLPQGGAIIEVCPDATLYATEFAARIGGSPKHPKSKPAGAALILDYGPGDGSIPVNSLRGIRQHQRVSPFAEPGLTDLSADVDFEAIAEAATMASDGVEVHGPVDQADFLLSMGIRERAQALAKTASTSEKRGETTPSVANDIERACQRLVDRGPNGMGKVYKALAILPENSGRRRPVGFGGEVVQ</sequence>
<evidence type="ECO:0000256" key="5">
    <source>
        <dbReference type="ARBA" id="ARBA00022679"/>
    </source>
</evidence>
<comment type="similarity">
    <text evidence="2">Belongs to the NDUFAF7 family.</text>
</comment>